<dbReference type="SMART" id="SM00079">
    <property type="entry name" value="PBPe"/>
    <property type="match status" value="1"/>
</dbReference>
<name>A0ABS2Q3T7_9BACL</name>
<organism evidence="8 9">
    <name type="scientific">Scopulibacillus daqui</name>
    <dbReference type="NCBI Taxonomy" id="1469162"/>
    <lineage>
        <taxon>Bacteria</taxon>
        <taxon>Bacillati</taxon>
        <taxon>Bacillota</taxon>
        <taxon>Bacilli</taxon>
        <taxon>Bacillales</taxon>
        <taxon>Sporolactobacillaceae</taxon>
        <taxon>Scopulibacillus</taxon>
    </lineage>
</organism>
<dbReference type="PANTHER" id="PTHR35936:SF34">
    <property type="entry name" value="ABC TRANSPORTER EXTRACELLULAR-BINDING PROTEIN YCKB-RELATED"/>
    <property type="match status" value="1"/>
</dbReference>
<evidence type="ECO:0000256" key="5">
    <source>
        <dbReference type="SAM" id="SignalP"/>
    </source>
</evidence>
<keyword evidence="9" id="KW-1185">Reference proteome</keyword>
<comment type="subcellular location">
    <subcellularLocation>
        <location evidence="1">Cell envelope</location>
    </subcellularLocation>
</comment>
<dbReference type="InterPro" id="IPR001320">
    <property type="entry name" value="Iontro_rcpt_C"/>
</dbReference>
<dbReference type="RefSeq" id="WP_380897687.1">
    <property type="nucleotide sequence ID" value="NZ_JAFBER010000035.1"/>
</dbReference>
<evidence type="ECO:0000313" key="8">
    <source>
        <dbReference type="EMBL" id="MBM7646959.1"/>
    </source>
</evidence>
<accession>A0ABS2Q3T7</accession>
<feature type="signal peptide" evidence="5">
    <location>
        <begin position="1"/>
        <end position="20"/>
    </location>
</feature>
<comment type="similarity">
    <text evidence="2 4">Belongs to the bacterial solute-binding protein 3 family.</text>
</comment>
<gene>
    <name evidence="8" type="ORF">JOD45_003194</name>
</gene>
<dbReference type="Gene3D" id="3.40.190.10">
    <property type="entry name" value="Periplasmic binding protein-like II"/>
    <property type="match status" value="2"/>
</dbReference>
<evidence type="ECO:0000259" key="6">
    <source>
        <dbReference type="SMART" id="SM00062"/>
    </source>
</evidence>
<dbReference type="EMBL" id="JAFBER010000035">
    <property type="protein sequence ID" value="MBM7646959.1"/>
    <property type="molecule type" value="Genomic_DNA"/>
</dbReference>
<evidence type="ECO:0000313" key="9">
    <source>
        <dbReference type="Proteomes" id="UP000808914"/>
    </source>
</evidence>
<dbReference type="PANTHER" id="PTHR35936">
    <property type="entry name" value="MEMBRANE-BOUND LYTIC MUREIN TRANSGLYCOSYLASE F"/>
    <property type="match status" value="1"/>
</dbReference>
<dbReference type="Proteomes" id="UP000808914">
    <property type="component" value="Unassembled WGS sequence"/>
</dbReference>
<reference evidence="8 9" key="1">
    <citation type="submission" date="2021-01" db="EMBL/GenBank/DDBJ databases">
        <title>Genomic Encyclopedia of Type Strains, Phase IV (KMG-IV): sequencing the most valuable type-strain genomes for metagenomic binning, comparative biology and taxonomic classification.</title>
        <authorList>
            <person name="Goeker M."/>
        </authorList>
    </citation>
    <scope>NUCLEOTIDE SEQUENCE [LARGE SCALE GENOMIC DNA]</scope>
    <source>
        <strain evidence="8 9">DSM 28236</strain>
    </source>
</reference>
<feature type="domain" description="Solute-binding protein family 3/N-terminal" evidence="6">
    <location>
        <begin position="51"/>
        <end position="270"/>
    </location>
</feature>
<feature type="domain" description="Ionotropic glutamate receptor C-terminal" evidence="7">
    <location>
        <begin position="51"/>
        <end position="269"/>
    </location>
</feature>
<dbReference type="Pfam" id="PF00497">
    <property type="entry name" value="SBP_bac_3"/>
    <property type="match status" value="1"/>
</dbReference>
<comment type="caution">
    <text evidence="8">The sequence shown here is derived from an EMBL/GenBank/DDBJ whole genome shotgun (WGS) entry which is preliminary data.</text>
</comment>
<dbReference type="SUPFAM" id="SSF53850">
    <property type="entry name" value="Periplasmic binding protein-like II"/>
    <property type="match status" value="1"/>
</dbReference>
<evidence type="ECO:0000259" key="7">
    <source>
        <dbReference type="SMART" id="SM00079"/>
    </source>
</evidence>
<dbReference type="PROSITE" id="PS01039">
    <property type="entry name" value="SBP_BACTERIAL_3"/>
    <property type="match status" value="1"/>
</dbReference>
<dbReference type="InterPro" id="IPR001638">
    <property type="entry name" value="Solute-binding_3/MltF_N"/>
</dbReference>
<dbReference type="PROSITE" id="PS51257">
    <property type="entry name" value="PROKAR_LIPOPROTEIN"/>
    <property type="match status" value="1"/>
</dbReference>
<protein>
    <submittedName>
        <fullName evidence="8">Cystine transport system substrate-binding protein</fullName>
    </submittedName>
</protein>
<dbReference type="SMART" id="SM00062">
    <property type="entry name" value="PBPb"/>
    <property type="match status" value="1"/>
</dbReference>
<evidence type="ECO:0000256" key="4">
    <source>
        <dbReference type="RuleBase" id="RU003744"/>
    </source>
</evidence>
<evidence type="ECO:0000256" key="2">
    <source>
        <dbReference type="ARBA" id="ARBA00010333"/>
    </source>
</evidence>
<evidence type="ECO:0000256" key="3">
    <source>
        <dbReference type="ARBA" id="ARBA00022729"/>
    </source>
</evidence>
<feature type="chain" id="PRO_5046936311" evidence="5">
    <location>
        <begin position="21"/>
        <end position="273"/>
    </location>
</feature>
<dbReference type="InterPro" id="IPR018313">
    <property type="entry name" value="SBP_3_CS"/>
</dbReference>
<evidence type="ECO:0000256" key="1">
    <source>
        <dbReference type="ARBA" id="ARBA00004196"/>
    </source>
</evidence>
<keyword evidence="3 5" id="KW-0732">Signal</keyword>
<dbReference type="CDD" id="cd13711">
    <property type="entry name" value="PBP2_Ngo0372_TcyA"/>
    <property type="match status" value="1"/>
</dbReference>
<sequence>MQLRKILMTIVSILLISMLAACGTANKQSDQSKKGANPSGSLYDQVKSKGVLTVGTEGTYPPFTYHDKNGKLTGFDVDIAAEVAKRLGVKPKFVESKWDGMIAGLDDKRFDMAANEVAITDQRKQKYDFSSPYIASRAVLIVRKDNHSIKSFDDIKGKTFAQSLTSNLYKIAQQHGAKITSVDGFNTAIDLLTSNRVDGTINDNLSYLDLKKRRPDIPIKVVDKMNNATQNGFMFRKNSGELINKVNKALADMKKDGTYLKISKKYFGTDVSK</sequence>
<proteinExistence type="inferred from homology"/>